<evidence type="ECO:0000256" key="7">
    <source>
        <dbReference type="ARBA" id="ARBA00023306"/>
    </source>
</evidence>
<evidence type="ECO:0000256" key="3">
    <source>
        <dbReference type="ARBA" id="ARBA00022741"/>
    </source>
</evidence>
<dbReference type="InterPro" id="IPR000713">
    <property type="entry name" value="Mur_ligase_N"/>
</dbReference>
<evidence type="ECO:0000256" key="1">
    <source>
        <dbReference type="ARBA" id="ARBA00022598"/>
    </source>
</evidence>
<evidence type="ECO:0000256" key="8">
    <source>
        <dbReference type="ARBA" id="ARBA00023316"/>
    </source>
</evidence>
<dbReference type="Proteomes" id="UP000184233">
    <property type="component" value="Unassembled WGS sequence"/>
</dbReference>
<keyword evidence="8" id="KW-0961">Cell wall biogenesis/degradation</keyword>
<keyword evidence="1" id="KW-0436">Ligase</keyword>
<dbReference type="Pfam" id="PF01225">
    <property type="entry name" value="Mur_ligase"/>
    <property type="match status" value="1"/>
</dbReference>
<dbReference type="GO" id="GO:0005524">
    <property type="term" value="F:ATP binding"/>
    <property type="evidence" value="ECO:0007669"/>
    <property type="project" value="UniProtKB-KW"/>
</dbReference>
<dbReference type="GO" id="GO:0008360">
    <property type="term" value="P:regulation of cell shape"/>
    <property type="evidence" value="ECO:0007669"/>
    <property type="project" value="UniProtKB-KW"/>
</dbReference>
<protein>
    <recommendedName>
        <fullName evidence="9">Rhodanese domain-containing protein</fullName>
    </recommendedName>
</protein>
<dbReference type="GO" id="GO:0071555">
    <property type="term" value="P:cell wall organization"/>
    <property type="evidence" value="ECO:0007669"/>
    <property type="project" value="UniProtKB-KW"/>
</dbReference>
<feature type="domain" description="Rhodanese" evidence="9">
    <location>
        <begin position="76"/>
        <end position="152"/>
    </location>
</feature>
<dbReference type="SUPFAM" id="SSF53244">
    <property type="entry name" value="MurD-like peptide ligases, peptide-binding domain"/>
    <property type="match status" value="1"/>
</dbReference>
<dbReference type="Pfam" id="PF02875">
    <property type="entry name" value="Mur_ligase_C"/>
    <property type="match status" value="1"/>
</dbReference>
<dbReference type="GO" id="GO:0016881">
    <property type="term" value="F:acid-amino acid ligase activity"/>
    <property type="evidence" value="ECO:0007669"/>
    <property type="project" value="InterPro"/>
</dbReference>
<organism evidence="10 11">
    <name type="scientific">Candidatus Kapaibacterium thiocyanatum</name>
    <dbReference type="NCBI Taxonomy" id="1895771"/>
    <lineage>
        <taxon>Bacteria</taxon>
        <taxon>Pseudomonadati</taxon>
        <taxon>Candidatus Kapaibacteriota</taxon>
        <taxon>Candidatus Kapaibacteriia</taxon>
        <taxon>Candidatus Kapaibacteriales</taxon>
        <taxon>Candidatus Kapaibacteriaceae</taxon>
        <taxon>Candidatus Kapaibacterium</taxon>
    </lineage>
</organism>
<evidence type="ECO:0000313" key="11">
    <source>
        <dbReference type="Proteomes" id="UP000184233"/>
    </source>
</evidence>
<evidence type="ECO:0000256" key="5">
    <source>
        <dbReference type="ARBA" id="ARBA00022960"/>
    </source>
</evidence>
<dbReference type="Gene3D" id="3.40.1190.10">
    <property type="entry name" value="Mur-like, catalytic domain"/>
    <property type="match status" value="1"/>
</dbReference>
<dbReference type="Gene3D" id="3.90.190.20">
    <property type="entry name" value="Mur ligase, C-terminal domain"/>
    <property type="match status" value="1"/>
</dbReference>
<gene>
    <name evidence="10" type="ORF">BGO89_11095</name>
</gene>
<dbReference type="EMBL" id="MKVH01000024">
    <property type="protein sequence ID" value="OJX57048.1"/>
    <property type="molecule type" value="Genomic_DNA"/>
</dbReference>
<dbReference type="InterPro" id="IPR004101">
    <property type="entry name" value="Mur_ligase_C"/>
</dbReference>
<evidence type="ECO:0000256" key="6">
    <source>
        <dbReference type="ARBA" id="ARBA00022984"/>
    </source>
</evidence>
<dbReference type="GO" id="GO:0009252">
    <property type="term" value="P:peptidoglycan biosynthetic process"/>
    <property type="evidence" value="ECO:0007669"/>
    <property type="project" value="UniProtKB-KW"/>
</dbReference>
<dbReference type="InterPro" id="IPR036615">
    <property type="entry name" value="Mur_ligase_C_dom_sf"/>
</dbReference>
<dbReference type="GO" id="GO:0051301">
    <property type="term" value="P:cell division"/>
    <property type="evidence" value="ECO:0007669"/>
    <property type="project" value="UniProtKB-KW"/>
</dbReference>
<evidence type="ECO:0000313" key="10">
    <source>
        <dbReference type="EMBL" id="OJX57048.1"/>
    </source>
</evidence>
<evidence type="ECO:0000256" key="4">
    <source>
        <dbReference type="ARBA" id="ARBA00022840"/>
    </source>
</evidence>
<evidence type="ECO:0000259" key="9">
    <source>
        <dbReference type="PROSITE" id="PS50206"/>
    </source>
</evidence>
<sequence>MHLHFIGVGGTAMGSVAIACSKAGHRVTGSDTALYPPMSTVLAEAGIDWYEGYDADRLAALQPDLTVVGNAISRGNAELERILNDRRPMTSMAELIGRLFIDRNTSIVVTGTHGKTTTSSITAWLLESAGREPGFMIGGVPGNFTTGCRPVSGELHDTDRGIFVTEGDEYDTAFFDKRSKFVHYRPTIAIINNIEFDHADIFADLAAIIRSFEQMIRIVPMNGVVIPNADDANAMAAASKSTAPVEPVGFADGAYWRITDVVYDVDASHWTMLRNGVLHGRFTVAMPGEHSVRNCAAAIAATAHAGLGAEEQATGLATVHLPKRRLERIATWRGATVIDDFAHHPTAIAATIGALRQQYPGARILACFEPRSNTTTRSFFQHELAACFDGATAVCIGPVNRPERYAVEERLDTNRLVTDLAALGIAAVSLDSTLASDPQWGHYAEEFLGSHVREGDVVVLLSNGNVGGLRAMLSHPSPSSVIA</sequence>
<keyword evidence="6" id="KW-0573">Peptidoglycan synthesis</keyword>
<dbReference type="SUPFAM" id="SSF51984">
    <property type="entry name" value="MurCD N-terminal domain"/>
    <property type="match status" value="1"/>
</dbReference>
<comment type="caution">
    <text evidence="10">The sequence shown here is derived from an EMBL/GenBank/DDBJ whole genome shotgun (WGS) entry which is preliminary data.</text>
</comment>
<keyword evidence="5" id="KW-0133">Cell shape</keyword>
<dbReference type="Gene3D" id="3.40.50.720">
    <property type="entry name" value="NAD(P)-binding Rossmann-like Domain"/>
    <property type="match status" value="1"/>
</dbReference>
<dbReference type="InterPro" id="IPR050061">
    <property type="entry name" value="MurCDEF_pg_biosynth"/>
</dbReference>
<reference evidence="10 11" key="1">
    <citation type="submission" date="2016-09" db="EMBL/GenBank/DDBJ databases">
        <title>Genome-resolved meta-omics ties microbial dynamics to process performance in biotechnology for thiocyanate degradation.</title>
        <authorList>
            <person name="Kantor R.S."/>
            <person name="Huddy R.J."/>
            <person name="Iyer R."/>
            <person name="Thomas B.C."/>
            <person name="Brown C.T."/>
            <person name="Anantharaman K."/>
            <person name="Tringe S."/>
            <person name="Hettich R.L."/>
            <person name="Harrison S.T."/>
            <person name="Banfield J.F."/>
        </authorList>
    </citation>
    <scope>NUCLEOTIDE SEQUENCE [LARGE SCALE GENOMIC DNA]</scope>
    <source>
        <strain evidence="10">59-99</strain>
    </source>
</reference>
<dbReference type="InterPro" id="IPR036565">
    <property type="entry name" value="Mur-like_cat_sf"/>
</dbReference>
<dbReference type="Pfam" id="PF08245">
    <property type="entry name" value="Mur_ligase_M"/>
    <property type="match status" value="1"/>
</dbReference>
<dbReference type="InterPro" id="IPR001763">
    <property type="entry name" value="Rhodanese-like_dom"/>
</dbReference>
<dbReference type="AlphaFoldDB" id="A0A1M3KXB3"/>
<evidence type="ECO:0000256" key="2">
    <source>
        <dbReference type="ARBA" id="ARBA00022618"/>
    </source>
</evidence>
<dbReference type="InterPro" id="IPR013221">
    <property type="entry name" value="Mur_ligase_cen"/>
</dbReference>
<dbReference type="PROSITE" id="PS50206">
    <property type="entry name" value="RHODANESE_3"/>
    <property type="match status" value="1"/>
</dbReference>
<dbReference type="STRING" id="1895771.BGO89_11095"/>
<accession>A0A1M3KXB3</accession>
<keyword evidence="7" id="KW-0131">Cell cycle</keyword>
<dbReference type="PANTHER" id="PTHR43445">
    <property type="entry name" value="UDP-N-ACETYLMURAMATE--L-ALANINE LIGASE-RELATED"/>
    <property type="match status" value="1"/>
</dbReference>
<keyword evidence="4" id="KW-0067">ATP-binding</keyword>
<dbReference type="PANTHER" id="PTHR43445:SF5">
    <property type="entry name" value="UDP-N-ACETYLMURAMATE--L-ALANYL-GAMMA-D-GLUTAMYL-MESO-2,6-DIAMINOHEPTANDIOATE LIGASE"/>
    <property type="match status" value="1"/>
</dbReference>
<dbReference type="SUPFAM" id="SSF53623">
    <property type="entry name" value="MurD-like peptide ligases, catalytic domain"/>
    <property type="match status" value="1"/>
</dbReference>
<name>A0A1M3KXB3_9BACT</name>
<keyword evidence="3" id="KW-0547">Nucleotide-binding</keyword>
<proteinExistence type="predicted"/>
<keyword evidence="2" id="KW-0132">Cell division</keyword>